<reference evidence="2 3" key="1">
    <citation type="journal article" date="2011" name="Science">
        <title>The ecoresponsive genome of Daphnia pulex.</title>
        <authorList>
            <person name="Colbourne J.K."/>
            <person name="Pfrender M.E."/>
            <person name="Gilbert D."/>
            <person name="Thomas W.K."/>
            <person name="Tucker A."/>
            <person name="Oakley T.H."/>
            <person name="Tokishita S."/>
            <person name="Aerts A."/>
            <person name="Arnold G.J."/>
            <person name="Basu M.K."/>
            <person name="Bauer D.J."/>
            <person name="Caceres C.E."/>
            <person name="Carmel L."/>
            <person name="Casola C."/>
            <person name="Choi J.H."/>
            <person name="Detter J.C."/>
            <person name="Dong Q."/>
            <person name="Dusheyko S."/>
            <person name="Eads B.D."/>
            <person name="Frohlich T."/>
            <person name="Geiler-Samerotte K.A."/>
            <person name="Gerlach D."/>
            <person name="Hatcher P."/>
            <person name="Jogdeo S."/>
            <person name="Krijgsveld J."/>
            <person name="Kriventseva E.V."/>
            <person name="Kultz D."/>
            <person name="Laforsch C."/>
            <person name="Lindquist E."/>
            <person name="Lopez J."/>
            <person name="Manak J.R."/>
            <person name="Muller J."/>
            <person name="Pangilinan J."/>
            <person name="Patwardhan R.P."/>
            <person name="Pitluck S."/>
            <person name="Pritham E.J."/>
            <person name="Rechtsteiner A."/>
            <person name="Rho M."/>
            <person name="Rogozin I.B."/>
            <person name="Sakarya O."/>
            <person name="Salamov A."/>
            <person name="Schaack S."/>
            <person name="Shapiro H."/>
            <person name="Shiga Y."/>
            <person name="Skalitzky C."/>
            <person name="Smith Z."/>
            <person name="Souvorov A."/>
            <person name="Sung W."/>
            <person name="Tang Z."/>
            <person name="Tsuchiya D."/>
            <person name="Tu H."/>
            <person name="Vos H."/>
            <person name="Wang M."/>
            <person name="Wolf Y.I."/>
            <person name="Yamagata H."/>
            <person name="Yamada T."/>
            <person name="Ye Y."/>
            <person name="Shaw J.R."/>
            <person name="Andrews J."/>
            <person name="Crease T.J."/>
            <person name="Tang H."/>
            <person name="Lucas S.M."/>
            <person name="Robertson H.M."/>
            <person name="Bork P."/>
            <person name="Koonin E.V."/>
            <person name="Zdobnov E.M."/>
            <person name="Grigoriev I.V."/>
            <person name="Lynch M."/>
            <person name="Boore J.L."/>
        </authorList>
    </citation>
    <scope>NUCLEOTIDE SEQUENCE [LARGE SCALE GENOMIC DNA]</scope>
</reference>
<proteinExistence type="predicted"/>
<dbReference type="OrthoDB" id="10526446at2759"/>
<keyword evidence="3" id="KW-1185">Reference proteome</keyword>
<accession>E9GB48</accession>
<protein>
    <submittedName>
        <fullName evidence="2">Uncharacterized protein</fullName>
    </submittedName>
</protein>
<dbReference type="HOGENOM" id="CLU_2111302_0_0_1"/>
<dbReference type="KEGG" id="dpx:DAPPUDRAFT_100696"/>
<sequence length="115" mass="11929">MGKIRSGQHNRNSGDDVGLGTVHRPVLMALEEEVTEDGMASTSSLTSSVQSPLKAIASAVFSSSSPSSSSTQHVNGSSTMTTTPKPVKKDIYRGDCQVDDAGRGGQSAAETVMNE</sequence>
<evidence type="ECO:0000313" key="3">
    <source>
        <dbReference type="Proteomes" id="UP000000305"/>
    </source>
</evidence>
<feature type="region of interest" description="Disordered" evidence="1">
    <location>
        <begin position="60"/>
        <end position="115"/>
    </location>
</feature>
<dbReference type="EMBL" id="GL732537">
    <property type="protein sequence ID" value="EFX83429.1"/>
    <property type="molecule type" value="Genomic_DNA"/>
</dbReference>
<organism evidence="2 3">
    <name type="scientific">Daphnia pulex</name>
    <name type="common">Water flea</name>
    <dbReference type="NCBI Taxonomy" id="6669"/>
    <lineage>
        <taxon>Eukaryota</taxon>
        <taxon>Metazoa</taxon>
        <taxon>Ecdysozoa</taxon>
        <taxon>Arthropoda</taxon>
        <taxon>Crustacea</taxon>
        <taxon>Branchiopoda</taxon>
        <taxon>Diplostraca</taxon>
        <taxon>Cladocera</taxon>
        <taxon>Anomopoda</taxon>
        <taxon>Daphniidae</taxon>
        <taxon>Daphnia</taxon>
    </lineage>
</organism>
<dbReference type="AlphaFoldDB" id="E9GB48"/>
<gene>
    <name evidence="2" type="ORF">DAPPUDRAFT_100696</name>
</gene>
<evidence type="ECO:0000256" key="1">
    <source>
        <dbReference type="SAM" id="MobiDB-lite"/>
    </source>
</evidence>
<evidence type="ECO:0000313" key="2">
    <source>
        <dbReference type="EMBL" id="EFX83429.1"/>
    </source>
</evidence>
<name>E9GB48_DAPPU</name>
<dbReference type="Proteomes" id="UP000000305">
    <property type="component" value="Unassembled WGS sequence"/>
</dbReference>
<feature type="region of interest" description="Disordered" evidence="1">
    <location>
        <begin position="1"/>
        <end position="21"/>
    </location>
</feature>
<dbReference type="InParanoid" id="E9GB48"/>
<feature type="compositionally biased region" description="Polar residues" evidence="1">
    <location>
        <begin position="71"/>
        <end position="84"/>
    </location>
</feature>